<evidence type="ECO:0000313" key="2">
    <source>
        <dbReference type="Proteomes" id="UP001183246"/>
    </source>
</evidence>
<accession>A0ABU2MM27</accession>
<protein>
    <submittedName>
        <fullName evidence="1">Uncharacterized protein</fullName>
    </submittedName>
</protein>
<proteinExistence type="predicted"/>
<comment type="caution">
    <text evidence="1">The sequence shown here is derived from an EMBL/GenBank/DDBJ whole genome shotgun (WGS) entry which is preliminary data.</text>
</comment>
<dbReference type="RefSeq" id="WP_311703111.1">
    <property type="nucleotide sequence ID" value="NZ_JAVREL010000002.1"/>
</dbReference>
<reference evidence="2" key="1">
    <citation type="submission" date="2023-07" db="EMBL/GenBank/DDBJ databases">
        <title>30 novel species of actinomycetes from the DSMZ collection.</title>
        <authorList>
            <person name="Nouioui I."/>
        </authorList>
    </citation>
    <scope>NUCLEOTIDE SEQUENCE [LARGE SCALE GENOMIC DNA]</scope>
    <source>
        <strain evidence="2">DSM 44938</strain>
    </source>
</reference>
<dbReference type="EMBL" id="JAVREL010000002">
    <property type="protein sequence ID" value="MDT0341978.1"/>
    <property type="molecule type" value="Genomic_DNA"/>
</dbReference>
<organism evidence="1 2">
    <name type="scientific">Streptomyces litchfieldiae</name>
    <dbReference type="NCBI Taxonomy" id="3075543"/>
    <lineage>
        <taxon>Bacteria</taxon>
        <taxon>Bacillati</taxon>
        <taxon>Actinomycetota</taxon>
        <taxon>Actinomycetes</taxon>
        <taxon>Kitasatosporales</taxon>
        <taxon>Streptomycetaceae</taxon>
        <taxon>Streptomyces</taxon>
    </lineage>
</organism>
<keyword evidence="2" id="KW-1185">Reference proteome</keyword>
<sequence length="109" mass="11562">MCNYPATPRTSCSRFGNPGRQPLAASLGLLLPKDLAGERTMWALVTKFSRIPYHERAAAALEPYRADPADGAGCPGGCGCAGRCGGGLARPYSRRRTVRPGRGTRGVTR</sequence>
<gene>
    <name evidence="1" type="ORF">RM590_04915</name>
</gene>
<name>A0ABU2MM27_9ACTN</name>
<dbReference type="Proteomes" id="UP001183246">
    <property type="component" value="Unassembled WGS sequence"/>
</dbReference>
<evidence type="ECO:0000313" key="1">
    <source>
        <dbReference type="EMBL" id="MDT0341978.1"/>
    </source>
</evidence>